<dbReference type="GO" id="GO:0003677">
    <property type="term" value="F:DNA binding"/>
    <property type="evidence" value="ECO:0007669"/>
    <property type="project" value="InterPro"/>
</dbReference>
<protein>
    <recommendedName>
        <fullName evidence="1">HTH cro/C1-type domain-containing protein</fullName>
    </recommendedName>
</protein>
<dbReference type="EMBL" id="MTEJ01000683">
    <property type="protein sequence ID" value="OQW99785.1"/>
    <property type="molecule type" value="Genomic_DNA"/>
</dbReference>
<feature type="domain" description="HTH cro/C1-type" evidence="1">
    <location>
        <begin position="10"/>
        <end position="66"/>
    </location>
</feature>
<evidence type="ECO:0000313" key="3">
    <source>
        <dbReference type="Proteomes" id="UP000192491"/>
    </source>
</evidence>
<evidence type="ECO:0000313" key="2">
    <source>
        <dbReference type="EMBL" id="OQW99785.1"/>
    </source>
</evidence>
<dbReference type="InterPro" id="IPR001387">
    <property type="entry name" value="Cro/C1-type_HTH"/>
</dbReference>
<dbReference type="Proteomes" id="UP000192491">
    <property type="component" value="Unassembled WGS sequence"/>
</dbReference>
<dbReference type="AlphaFoldDB" id="A0A1Y1Q8T0"/>
<sequence length="123" mass="14386">MNTPIKCTTLKEARLKMKMTLRQLARKVKCEHSTLSGLEKRELSGDVTVRKLREVAEKMGFTLNLHYEISSADIENALLKQAKKQLYKEQNIKESDATERQIKEELSFILKNNYINWDIDDKK</sequence>
<gene>
    <name evidence="2" type="ORF">BWK73_49860</name>
</gene>
<dbReference type="PROSITE" id="PS50943">
    <property type="entry name" value="HTH_CROC1"/>
    <property type="match status" value="1"/>
</dbReference>
<dbReference type="Gene3D" id="1.10.260.40">
    <property type="entry name" value="lambda repressor-like DNA-binding domains"/>
    <property type="match status" value="1"/>
</dbReference>
<reference evidence="2 3" key="1">
    <citation type="submission" date="2017-01" db="EMBL/GenBank/DDBJ databases">
        <title>Novel large sulfur bacteria in the metagenomes of groundwater-fed chemosynthetic microbial mats in the Lake Huron basin.</title>
        <authorList>
            <person name="Sharrar A.M."/>
            <person name="Flood B.E."/>
            <person name="Bailey J.V."/>
            <person name="Jones D.S."/>
            <person name="Biddanda B."/>
            <person name="Ruberg S.A."/>
            <person name="Marcus D.N."/>
            <person name="Dick G.J."/>
        </authorList>
    </citation>
    <scope>NUCLEOTIDE SEQUENCE [LARGE SCALE GENOMIC DNA]</scope>
    <source>
        <strain evidence="2">A8</strain>
    </source>
</reference>
<dbReference type="SMART" id="SM00530">
    <property type="entry name" value="HTH_XRE"/>
    <property type="match status" value="1"/>
</dbReference>
<accession>A0A1Y1Q8T0</accession>
<dbReference type="InterPro" id="IPR010982">
    <property type="entry name" value="Lambda_DNA-bd_dom_sf"/>
</dbReference>
<comment type="caution">
    <text evidence="2">The sequence shown here is derived from an EMBL/GenBank/DDBJ whole genome shotgun (WGS) entry which is preliminary data.</text>
</comment>
<dbReference type="SUPFAM" id="SSF47413">
    <property type="entry name" value="lambda repressor-like DNA-binding domains"/>
    <property type="match status" value="1"/>
</dbReference>
<dbReference type="CDD" id="cd00093">
    <property type="entry name" value="HTH_XRE"/>
    <property type="match status" value="1"/>
</dbReference>
<organism evidence="2 3">
    <name type="scientific">Thiothrix lacustris</name>
    <dbReference type="NCBI Taxonomy" id="525917"/>
    <lineage>
        <taxon>Bacteria</taxon>
        <taxon>Pseudomonadati</taxon>
        <taxon>Pseudomonadota</taxon>
        <taxon>Gammaproteobacteria</taxon>
        <taxon>Thiotrichales</taxon>
        <taxon>Thiotrichaceae</taxon>
        <taxon>Thiothrix</taxon>
    </lineage>
</organism>
<name>A0A1Y1Q8T0_9GAMM</name>
<dbReference type="Pfam" id="PF01381">
    <property type="entry name" value="HTH_3"/>
    <property type="match status" value="1"/>
</dbReference>
<proteinExistence type="predicted"/>
<evidence type="ECO:0000259" key="1">
    <source>
        <dbReference type="PROSITE" id="PS50943"/>
    </source>
</evidence>